<feature type="compositionally biased region" description="Basic and acidic residues" evidence="1">
    <location>
        <begin position="1"/>
        <end position="11"/>
    </location>
</feature>
<evidence type="ECO:0000256" key="1">
    <source>
        <dbReference type="SAM" id="MobiDB-lite"/>
    </source>
</evidence>
<dbReference type="GeneID" id="123448719"/>
<dbReference type="AlphaFoldDB" id="F2CU56"/>
<feature type="compositionally biased region" description="Low complexity" evidence="1">
    <location>
        <begin position="80"/>
        <end position="90"/>
    </location>
</feature>
<dbReference type="KEGG" id="hvg:123448719"/>
<evidence type="ECO:0000313" key="2">
    <source>
        <dbReference type="EMBL" id="BAJ86377.1"/>
    </source>
</evidence>
<dbReference type="EMBL" id="AK355158">
    <property type="protein sequence ID" value="BAJ86377.1"/>
    <property type="molecule type" value="mRNA"/>
</dbReference>
<reference evidence="2" key="1">
    <citation type="journal article" date="2011" name="Plant Physiol.">
        <title>Comprehensive sequence analysis of 24,783 barley full-length cDNAs derived from 12 clone libraries.</title>
        <authorList>
            <person name="Matsumoto T."/>
            <person name="Tanaka T."/>
            <person name="Sakai H."/>
            <person name="Amano N."/>
            <person name="Kanamori H."/>
            <person name="Kurita K."/>
            <person name="Kikuta A."/>
            <person name="Kamiya K."/>
            <person name="Yamamoto M."/>
            <person name="Ikawa H."/>
            <person name="Fujii N."/>
            <person name="Hori K."/>
            <person name="Itoh T."/>
            <person name="Sato K."/>
        </authorList>
    </citation>
    <scope>NUCLEOTIDE SEQUENCE</scope>
    <source>
        <tissue evidence="2">Leaf</tissue>
    </source>
</reference>
<sequence>MAAAVAEKDEAAGVAIAAAVREEKVEEAEEDGRAKSITAAHRPQPQIESISARSLCPPCHQTAAMPLASARPPPSEQGPSASHSSAPAADSSVAALIGGEVVTPMVVFVNSKSGGRHGPGLKVRLHELISKEQVTTCTLQVAR</sequence>
<feature type="region of interest" description="Disordered" evidence="1">
    <location>
        <begin position="1"/>
        <end position="90"/>
    </location>
</feature>
<dbReference type="STRING" id="112509.F2CU56"/>
<dbReference type="OrthoDB" id="1748318at2759"/>
<accession>F2CU56</accession>
<dbReference type="InParanoid" id="F2CU56"/>
<dbReference type="RefSeq" id="XP_044981630.1">
    <property type="nucleotide sequence ID" value="XM_045125695.1"/>
</dbReference>
<protein>
    <submittedName>
        <fullName evidence="2">Predicted protein</fullName>
    </submittedName>
</protein>
<proteinExistence type="evidence at transcript level"/>
<dbReference type="ExpressionAtlas" id="F2CU56">
    <property type="expression patterns" value="baseline and differential"/>
</dbReference>
<organism evidence="2">
    <name type="scientific">Hordeum vulgare subsp. vulgare</name>
    <name type="common">Domesticated barley</name>
    <dbReference type="NCBI Taxonomy" id="112509"/>
    <lineage>
        <taxon>Eukaryota</taxon>
        <taxon>Viridiplantae</taxon>
        <taxon>Streptophyta</taxon>
        <taxon>Embryophyta</taxon>
        <taxon>Tracheophyta</taxon>
        <taxon>Spermatophyta</taxon>
        <taxon>Magnoliopsida</taxon>
        <taxon>Liliopsida</taxon>
        <taxon>Poales</taxon>
        <taxon>Poaceae</taxon>
        <taxon>BOP clade</taxon>
        <taxon>Pooideae</taxon>
        <taxon>Triticodae</taxon>
        <taxon>Triticeae</taxon>
        <taxon>Hordeinae</taxon>
        <taxon>Hordeum</taxon>
    </lineage>
</organism>
<name>F2CU56_HORVV</name>